<dbReference type="Proteomes" id="UP000199050">
    <property type="component" value="Unassembled WGS sequence"/>
</dbReference>
<dbReference type="Pfam" id="PF00528">
    <property type="entry name" value="BPD_transp_1"/>
    <property type="match status" value="1"/>
</dbReference>
<gene>
    <name evidence="9" type="ORF">SAMN05216192_10735</name>
</gene>
<evidence type="ECO:0000313" key="10">
    <source>
        <dbReference type="Proteomes" id="UP000199050"/>
    </source>
</evidence>
<evidence type="ECO:0000256" key="7">
    <source>
        <dbReference type="RuleBase" id="RU363032"/>
    </source>
</evidence>
<keyword evidence="6 7" id="KW-0472">Membrane</keyword>
<dbReference type="CDD" id="cd06261">
    <property type="entry name" value="TM_PBP2"/>
    <property type="match status" value="1"/>
</dbReference>
<evidence type="ECO:0000259" key="8">
    <source>
        <dbReference type="PROSITE" id="PS50928"/>
    </source>
</evidence>
<keyword evidence="2 7" id="KW-0813">Transport</keyword>
<dbReference type="EMBL" id="FNDX01000007">
    <property type="protein sequence ID" value="SDI64347.1"/>
    <property type="molecule type" value="Genomic_DNA"/>
</dbReference>
<dbReference type="SUPFAM" id="SSF161098">
    <property type="entry name" value="MetI-like"/>
    <property type="match status" value="1"/>
</dbReference>
<dbReference type="PROSITE" id="PS50928">
    <property type="entry name" value="ABC_TM1"/>
    <property type="match status" value="1"/>
</dbReference>
<evidence type="ECO:0000256" key="4">
    <source>
        <dbReference type="ARBA" id="ARBA00022692"/>
    </source>
</evidence>
<name>A0A1G8M931_9BACL</name>
<feature type="transmembrane region" description="Helical" evidence="7">
    <location>
        <begin position="198"/>
        <end position="220"/>
    </location>
</feature>
<comment type="similarity">
    <text evidence="7">Belongs to the binding-protein-dependent transport system permease family.</text>
</comment>
<feature type="transmembrane region" description="Helical" evidence="7">
    <location>
        <begin position="124"/>
        <end position="144"/>
    </location>
</feature>
<reference evidence="10" key="1">
    <citation type="submission" date="2016-10" db="EMBL/GenBank/DDBJ databases">
        <authorList>
            <person name="Varghese N."/>
            <person name="Submissions S."/>
        </authorList>
    </citation>
    <scope>NUCLEOTIDE SEQUENCE [LARGE SCALE GENOMIC DNA]</scope>
    <source>
        <strain evidence="10">CGMCC 1.11012</strain>
    </source>
</reference>
<feature type="transmembrane region" description="Helical" evidence="7">
    <location>
        <begin position="272"/>
        <end position="291"/>
    </location>
</feature>
<evidence type="ECO:0000256" key="2">
    <source>
        <dbReference type="ARBA" id="ARBA00022448"/>
    </source>
</evidence>
<keyword evidence="3" id="KW-1003">Cell membrane</keyword>
<dbReference type="Gene3D" id="1.10.3720.10">
    <property type="entry name" value="MetI-like"/>
    <property type="match status" value="1"/>
</dbReference>
<comment type="subcellular location">
    <subcellularLocation>
        <location evidence="1 7">Cell membrane</location>
        <topology evidence="1 7">Multi-pass membrane protein</topology>
    </subcellularLocation>
</comment>
<organism evidence="9 10">
    <name type="scientific">Paenibacillus typhae</name>
    <dbReference type="NCBI Taxonomy" id="1174501"/>
    <lineage>
        <taxon>Bacteria</taxon>
        <taxon>Bacillati</taxon>
        <taxon>Bacillota</taxon>
        <taxon>Bacilli</taxon>
        <taxon>Bacillales</taxon>
        <taxon>Paenibacillaceae</taxon>
        <taxon>Paenibacillus</taxon>
    </lineage>
</organism>
<evidence type="ECO:0000256" key="5">
    <source>
        <dbReference type="ARBA" id="ARBA00022989"/>
    </source>
</evidence>
<evidence type="ECO:0000313" key="9">
    <source>
        <dbReference type="EMBL" id="SDI64347.1"/>
    </source>
</evidence>
<evidence type="ECO:0000256" key="1">
    <source>
        <dbReference type="ARBA" id="ARBA00004651"/>
    </source>
</evidence>
<proteinExistence type="inferred from homology"/>
<evidence type="ECO:0000256" key="3">
    <source>
        <dbReference type="ARBA" id="ARBA00022475"/>
    </source>
</evidence>
<sequence>MSERAVNIMSKRATNIRNNKATNNAFDVVIIVCLILSVLACLIPFIHILAVSFSGTVPIASGKVTLLPLDFNIEAYKKVFGDAAMIRSLGFTVFLTVLFTVLCMMMTVAAGYALSKKDLKGRKIFMFIIVVTMFFSGGIIPEYILTRELHLLNTIWALILPGLISPFYMIILISFLAGIPDALKESAEIDGSSQFGTLLRIILPLSMPVLATLSLFYAVGRWNGFQDTLMYITKPELYPLQLKLYQMIQNSQVSDLMRMEGNAISTVVPESLKAATVMFATVPILLVYPWLQKYFVSGVMTGAVKG</sequence>
<feature type="transmembrane region" description="Helical" evidence="7">
    <location>
        <begin position="21"/>
        <end position="46"/>
    </location>
</feature>
<dbReference type="STRING" id="1174501.SAMN05216192_10735"/>
<feature type="transmembrane region" description="Helical" evidence="7">
    <location>
        <begin position="156"/>
        <end position="177"/>
    </location>
</feature>
<protein>
    <submittedName>
        <fullName evidence="9">Putative aldouronate transport system permease protein</fullName>
    </submittedName>
</protein>
<dbReference type="AlphaFoldDB" id="A0A1G8M931"/>
<keyword evidence="4 7" id="KW-0812">Transmembrane</keyword>
<dbReference type="PANTHER" id="PTHR43744:SF9">
    <property type="entry name" value="POLYGALACTURONAN_RHAMNOGALACTURONAN TRANSPORT SYSTEM PERMEASE PROTEIN YTCP"/>
    <property type="match status" value="1"/>
</dbReference>
<keyword evidence="10" id="KW-1185">Reference proteome</keyword>
<dbReference type="InterPro" id="IPR000515">
    <property type="entry name" value="MetI-like"/>
</dbReference>
<feature type="domain" description="ABC transmembrane type-1" evidence="8">
    <location>
        <begin position="89"/>
        <end position="289"/>
    </location>
</feature>
<feature type="transmembrane region" description="Helical" evidence="7">
    <location>
        <begin position="89"/>
        <end position="112"/>
    </location>
</feature>
<dbReference type="InterPro" id="IPR035906">
    <property type="entry name" value="MetI-like_sf"/>
</dbReference>
<accession>A0A1G8M931</accession>
<evidence type="ECO:0000256" key="6">
    <source>
        <dbReference type="ARBA" id="ARBA00023136"/>
    </source>
</evidence>
<dbReference type="PANTHER" id="PTHR43744">
    <property type="entry name" value="ABC TRANSPORTER PERMEASE PROTEIN MG189-RELATED-RELATED"/>
    <property type="match status" value="1"/>
</dbReference>
<dbReference type="GO" id="GO:0055085">
    <property type="term" value="P:transmembrane transport"/>
    <property type="evidence" value="ECO:0007669"/>
    <property type="project" value="InterPro"/>
</dbReference>
<dbReference type="GO" id="GO:0005886">
    <property type="term" value="C:plasma membrane"/>
    <property type="evidence" value="ECO:0007669"/>
    <property type="project" value="UniProtKB-SubCell"/>
</dbReference>
<keyword evidence="5 7" id="KW-1133">Transmembrane helix</keyword>